<name>A0ABX0UXQ5_9HYPH</name>
<comment type="caution">
    <text evidence="1">The sequence shown here is derived from an EMBL/GenBank/DDBJ whole genome shotgun (WGS) entry which is preliminary data.</text>
</comment>
<gene>
    <name evidence="1" type="ORF">FHS82_001004</name>
</gene>
<dbReference type="RefSeq" id="WP_166949442.1">
    <property type="nucleotide sequence ID" value="NZ_JAASQI010000002.1"/>
</dbReference>
<protein>
    <submittedName>
        <fullName evidence="1">Uncharacterized protein</fullName>
    </submittedName>
</protein>
<reference evidence="1 2" key="1">
    <citation type="submission" date="2020-03" db="EMBL/GenBank/DDBJ databases">
        <title>Genomic Encyclopedia of Type Strains, Phase IV (KMG-IV): sequencing the most valuable type-strain genomes for metagenomic binning, comparative biology and taxonomic classification.</title>
        <authorList>
            <person name="Goeker M."/>
        </authorList>
    </citation>
    <scope>NUCLEOTIDE SEQUENCE [LARGE SCALE GENOMIC DNA]</scope>
    <source>
        <strain evidence="1 2">DSM 103870</strain>
    </source>
</reference>
<proteinExistence type="predicted"/>
<accession>A0ABX0UXQ5</accession>
<evidence type="ECO:0000313" key="2">
    <source>
        <dbReference type="Proteomes" id="UP001429580"/>
    </source>
</evidence>
<dbReference type="EMBL" id="JAASQI010000002">
    <property type="protein sequence ID" value="NIJ57178.1"/>
    <property type="molecule type" value="Genomic_DNA"/>
</dbReference>
<keyword evidence="2" id="KW-1185">Reference proteome</keyword>
<organism evidence="1 2">
    <name type="scientific">Pseudochelatococcus lubricantis</name>
    <dbReference type="NCBI Taxonomy" id="1538102"/>
    <lineage>
        <taxon>Bacteria</taxon>
        <taxon>Pseudomonadati</taxon>
        <taxon>Pseudomonadota</taxon>
        <taxon>Alphaproteobacteria</taxon>
        <taxon>Hyphomicrobiales</taxon>
        <taxon>Chelatococcaceae</taxon>
        <taxon>Pseudochelatococcus</taxon>
    </lineage>
</organism>
<evidence type="ECO:0000313" key="1">
    <source>
        <dbReference type="EMBL" id="NIJ57178.1"/>
    </source>
</evidence>
<dbReference type="Proteomes" id="UP001429580">
    <property type="component" value="Unassembled WGS sequence"/>
</dbReference>
<sequence length="156" mass="17150">MGDLDARCFTKRGNSLVPSDVMSDELMAQIKDGRDVLVTLRRARNPKHHRLLFAALRKVVDNTDRWPSEDVLLDELKLATGLAEVRVNLLTGKPYAVPASISFAAMDQTRFGEWFARATVALAQAIGVEHLELLAEIAEMTAPRAPPGSRDSVRAA</sequence>